<dbReference type="InterPro" id="IPR036514">
    <property type="entry name" value="SGNH_hydro_sf"/>
</dbReference>
<organism evidence="3 4">
    <name type="scientific">Phytohabitans flavus</name>
    <dbReference type="NCBI Taxonomy" id="1076124"/>
    <lineage>
        <taxon>Bacteria</taxon>
        <taxon>Bacillati</taxon>
        <taxon>Actinomycetota</taxon>
        <taxon>Actinomycetes</taxon>
        <taxon>Micromonosporales</taxon>
        <taxon>Micromonosporaceae</taxon>
    </lineage>
</organism>
<dbReference type="InterPro" id="IPR053140">
    <property type="entry name" value="GDSL_Rv0518-like"/>
</dbReference>
<evidence type="ECO:0000259" key="2">
    <source>
        <dbReference type="Pfam" id="PF13472"/>
    </source>
</evidence>
<reference evidence="3 4" key="1">
    <citation type="submission" date="2020-03" db="EMBL/GenBank/DDBJ databases">
        <title>Whole genome shotgun sequence of Phytohabitans flavus NBRC 107702.</title>
        <authorList>
            <person name="Komaki H."/>
            <person name="Tamura T."/>
        </authorList>
    </citation>
    <scope>NUCLEOTIDE SEQUENCE [LARGE SCALE GENOMIC DNA]</scope>
    <source>
        <strain evidence="3 4">NBRC 107702</strain>
    </source>
</reference>
<sequence>MAAFRSAPVSPQEQMTLVHPPRGFHDETLRQIVRVRGGSDRLRVRISNLYGNRPLTITRTQVAALESGSSTATSTDTAVTFAGAVYVTVAAGEEVVSDPVEFVTTAETDLAISTYLAGETGLVTYHPFALQTGYVAQGDMASAPMLPGAHEVASRFHLSGIDLWRPEGGGLVAAFGDSQTDGVGTTPDANRRYSDQLARRLSPANLSVVNLGIAGNRLLTDVFGERGIARFDRDVVALPGGVTHLVLELGLNDIGMPGMFGLPAVSVADLTAGITAIVERARRHGMTTIVATLTPFGGAAAIVPGFDTPENEEKRQQVNQWIRATPDLGGIADLDRAVGDPAAPTNLLPHYDSGDHIHLNDAGAGRVAEVVARAILSS</sequence>
<dbReference type="Proteomes" id="UP000502508">
    <property type="component" value="Chromosome"/>
</dbReference>
<dbReference type="Gene3D" id="3.40.50.1110">
    <property type="entry name" value="SGNH hydrolase"/>
    <property type="match status" value="1"/>
</dbReference>
<dbReference type="PANTHER" id="PTHR43784:SF2">
    <property type="entry name" value="GDSL-LIKE LIPASE_ACYLHYDROLASE, PUTATIVE (AFU_ORTHOLOGUE AFUA_2G00820)-RELATED"/>
    <property type="match status" value="1"/>
</dbReference>
<name>A0A6F8XKY1_9ACTN</name>
<evidence type="ECO:0000313" key="3">
    <source>
        <dbReference type="EMBL" id="BCB74463.1"/>
    </source>
</evidence>
<reference evidence="3 4" key="2">
    <citation type="submission" date="2020-03" db="EMBL/GenBank/DDBJ databases">
        <authorList>
            <person name="Ichikawa N."/>
            <person name="Kimura A."/>
            <person name="Kitahashi Y."/>
            <person name="Uohara A."/>
        </authorList>
    </citation>
    <scope>NUCLEOTIDE SEQUENCE [LARGE SCALE GENOMIC DNA]</scope>
    <source>
        <strain evidence="3 4">NBRC 107702</strain>
    </source>
</reference>
<evidence type="ECO:0000313" key="4">
    <source>
        <dbReference type="Proteomes" id="UP000502508"/>
    </source>
</evidence>
<accession>A0A6F8XKY1</accession>
<dbReference type="AlphaFoldDB" id="A0A6F8XKY1"/>
<feature type="region of interest" description="Disordered" evidence="1">
    <location>
        <begin position="1"/>
        <end position="20"/>
    </location>
</feature>
<protein>
    <recommendedName>
        <fullName evidence="2">SGNH hydrolase-type esterase domain-containing protein</fullName>
    </recommendedName>
</protein>
<dbReference type="KEGG" id="pfla:Pflav_008730"/>
<dbReference type="Pfam" id="PF13472">
    <property type="entry name" value="Lipase_GDSL_2"/>
    <property type="match status" value="1"/>
</dbReference>
<dbReference type="EMBL" id="AP022870">
    <property type="protein sequence ID" value="BCB74463.1"/>
    <property type="molecule type" value="Genomic_DNA"/>
</dbReference>
<dbReference type="InterPro" id="IPR013830">
    <property type="entry name" value="SGNH_hydro"/>
</dbReference>
<dbReference type="SUPFAM" id="SSF52266">
    <property type="entry name" value="SGNH hydrolase"/>
    <property type="match status" value="1"/>
</dbReference>
<dbReference type="PANTHER" id="PTHR43784">
    <property type="entry name" value="GDSL-LIKE LIPASE/ACYLHYDROLASE, PUTATIVE (AFU_ORTHOLOGUE AFUA_2G00820)-RELATED"/>
    <property type="match status" value="1"/>
</dbReference>
<evidence type="ECO:0000256" key="1">
    <source>
        <dbReference type="SAM" id="MobiDB-lite"/>
    </source>
</evidence>
<keyword evidence="4" id="KW-1185">Reference proteome</keyword>
<gene>
    <name evidence="3" type="ORF">Pflav_008730</name>
</gene>
<feature type="domain" description="SGNH hydrolase-type esterase" evidence="2">
    <location>
        <begin position="174"/>
        <end position="364"/>
    </location>
</feature>
<proteinExistence type="predicted"/>